<dbReference type="Proteomes" id="UP001152888">
    <property type="component" value="Unassembled WGS sequence"/>
</dbReference>
<evidence type="ECO:0000313" key="2">
    <source>
        <dbReference type="EMBL" id="CAH1967087.1"/>
    </source>
</evidence>
<dbReference type="Pfam" id="PF00583">
    <property type="entry name" value="Acetyltransf_1"/>
    <property type="match status" value="1"/>
</dbReference>
<dbReference type="SUPFAM" id="SSF55729">
    <property type="entry name" value="Acyl-CoA N-acyltransferases (Nat)"/>
    <property type="match status" value="1"/>
</dbReference>
<dbReference type="OrthoDB" id="329272at2759"/>
<dbReference type="CDD" id="cd04301">
    <property type="entry name" value="NAT_SF"/>
    <property type="match status" value="1"/>
</dbReference>
<dbReference type="InterPro" id="IPR016181">
    <property type="entry name" value="Acyl_CoA_acyltransferase"/>
</dbReference>
<accession>A0A9P0K608</accession>
<dbReference type="PANTHER" id="PTHR13538">
    <property type="entry name" value="N-ACETYLTRANSFERASE 6"/>
    <property type="match status" value="1"/>
</dbReference>
<evidence type="ECO:0000259" key="1">
    <source>
        <dbReference type="PROSITE" id="PS51186"/>
    </source>
</evidence>
<sequence length="200" mass="22694">MLISTILRRHIETDVQMGISIFPLHKHKQYLSECCKLINDEWKRSETARLHSLESSCDSLPTSLVLVEDGRVIGHLKLTPIPSIKDACFVESVVIARHLRGQGYGRILMRGAEDHCRTALQLRTVYLSTKGQEGFYAKLGYVLCKPVSIYGCFVPETKKEEPKRVVVQSLNVDAPVPPPLPHCERLVSRKVFMKKELISR</sequence>
<dbReference type="GO" id="GO:1905502">
    <property type="term" value="F:acetyl-CoA binding"/>
    <property type="evidence" value="ECO:0007669"/>
    <property type="project" value="TreeGrafter"/>
</dbReference>
<keyword evidence="3" id="KW-1185">Reference proteome</keyword>
<dbReference type="Gene3D" id="3.40.630.30">
    <property type="match status" value="1"/>
</dbReference>
<reference evidence="2" key="1">
    <citation type="submission" date="2022-03" db="EMBL/GenBank/DDBJ databases">
        <authorList>
            <person name="Sayadi A."/>
        </authorList>
    </citation>
    <scope>NUCLEOTIDE SEQUENCE</scope>
</reference>
<dbReference type="AlphaFoldDB" id="A0A9P0K608"/>
<dbReference type="FunFam" id="3.40.630.30:FF:000076">
    <property type="entry name" value="Blast:N-acetyltransferase 6"/>
    <property type="match status" value="1"/>
</dbReference>
<evidence type="ECO:0000313" key="3">
    <source>
        <dbReference type="Proteomes" id="UP001152888"/>
    </source>
</evidence>
<dbReference type="InterPro" id="IPR039840">
    <property type="entry name" value="NAA80"/>
</dbReference>
<gene>
    <name evidence="2" type="ORF">ACAOBT_LOCUS7214</name>
</gene>
<name>A0A9P0K608_ACAOB</name>
<dbReference type="PROSITE" id="PS51186">
    <property type="entry name" value="GNAT"/>
    <property type="match status" value="1"/>
</dbReference>
<dbReference type="GO" id="GO:0005737">
    <property type="term" value="C:cytoplasm"/>
    <property type="evidence" value="ECO:0007669"/>
    <property type="project" value="TreeGrafter"/>
</dbReference>
<proteinExistence type="predicted"/>
<dbReference type="GO" id="GO:0008080">
    <property type="term" value="F:N-acetyltransferase activity"/>
    <property type="evidence" value="ECO:0007669"/>
    <property type="project" value="InterPro"/>
</dbReference>
<organism evidence="2 3">
    <name type="scientific">Acanthoscelides obtectus</name>
    <name type="common">Bean weevil</name>
    <name type="synonym">Bruchus obtectus</name>
    <dbReference type="NCBI Taxonomy" id="200917"/>
    <lineage>
        <taxon>Eukaryota</taxon>
        <taxon>Metazoa</taxon>
        <taxon>Ecdysozoa</taxon>
        <taxon>Arthropoda</taxon>
        <taxon>Hexapoda</taxon>
        <taxon>Insecta</taxon>
        <taxon>Pterygota</taxon>
        <taxon>Neoptera</taxon>
        <taxon>Endopterygota</taxon>
        <taxon>Coleoptera</taxon>
        <taxon>Polyphaga</taxon>
        <taxon>Cucujiformia</taxon>
        <taxon>Chrysomeloidea</taxon>
        <taxon>Chrysomelidae</taxon>
        <taxon>Bruchinae</taxon>
        <taxon>Bruchini</taxon>
        <taxon>Acanthoscelides</taxon>
    </lineage>
</organism>
<dbReference type="EMBL" id="CAKOFQ010006741">
    <property type="protein sequence ID" value="CAH1967087.1"/>
    <property type="molecule type" value="Genomic_DNA"/>
</dbReference>
<dbReference type="InterPro" id="IPR000182">
    <property type="entry name" value="GNAT_dom"/>
</dbReference>
<dbReference type="PANTHER" id="PTHR13538:SF4">
    <property type="entry name" value="N-ALPHA-ACETYLTRANSFERASE 80"/>
    <property type="match status" value="1"/>
</dbReference>
<protein>
    <recommendedName>
        <fullName evidence="1">N-acetyltransferase domain-containing protein</fullName>
    </recommendedName>
</protein>
<feature type="domain" description="N-acetyltransferase" evidence="1">
    <location>
        <begin position="19"/>
        <end position="161"/>
    </location>
</feature>
<comment type="caution">
    <text evidence="2">The sequence shown here is derived from an EMBL/GenBank/DDBJ whole genome shotgun (WGS) entry which is preliminary data.</text>
</comment>